<feature type="non-terminal residue" evidence="1">
    <location>
        <position position="1"/>
    </location>
</feature>
<dbReference type="Proteomes" id="UP000789759">
    <property type="component" value="Unassembled WGS sequence"/>
</dbReference>
<dbReference type="EMBL" id="CAJVQA010021844">
    <property type="protein sequence ID" value="CAG8770895.1"/>
    <property type="molecule type" value="Genomic_DNA"/>
</dbReference>
<sequence length="99" mass="11928">YNDVINETIIENFIKQTNIYNDNIEKILIYNDAYIEQYEDIPLDLDSYKIEITNRKSKRRSRTLKNKDSELYVPPEMILDTLVTWNPKKKKYVPILNKN</sequence>
<dbReference type="AlphaFoldDB" id="A0A9N9JAS6"/>
<gene>
    <name evidence="1" type="ORF">CPELLU_LOCUS15871</name>
</gene>
<accession>A0A9N9JAS6</accession>
<feature type="non-terminal residue" evidence="1">
    <location>
        <position position="99"/>
    </location>
</feature>
<evidence type="ECO:0000313" key="2">
    <source>
        <dbReference type="Proteomes" id="UP000789759"/>
    </source>
</evidence>
<evidence type="ECO:0000313" key="1">
    <source>
        <dbReference type="EMBL" id="CAG8770895.1"/>
    </source>
</evidence>
<protein>
    <submittedName>
        <fullName evidence="1">17676_t:CDS:1</fullName>
    </submittedName>
</protein>
<reference evidence="1" key="1">
    <citation type="submission" date="2021-06" db="EMBL/GenBank/DDBJ databases">
        <authorList>
            <person name="Kallberg Y."/>
            <person name="Tangrot J."/>
            <person name="Rosling A."/>
        </authorList>
    </citation>
    <scope>NUCLEOTIDE SEQUENCE</scope>
    <source>
        <strain evidence="1">FL966</strain>
    </source>
</reference>
<proteinExistence type="predicted"/>
<name>A0A9N9JAS6_9GLOM</name>
<keyword evidence="2" id="KW-1185">Reference proteome</keyword>
<comment type="caution">
    <text evidence="1">The sequence shown here is derived from an EMBL/GenBank/DDBJ whole genome shotgun (WGS) entry which is preliminary data.</text>
</comment>
<organism evidence="1 2">
    <name type="scientific">Cetraspora pellucida</name>
    <dbReference type="NCBI Taxonomy" id="1433469"/>
    <lineage>
        <taxon>Eukaryota</taxon>
        <taxon>Fungi</taxon>
        <taxon>Fungi incertae sedis</taxon>
        <taxon>Mucoromycota</taxon>
        <taxon>Glomeromycotina</taxon>
        <taxon>Glomeromycetes</taxon>
        <taxon>Diversisporales</taxon>
        <taxon>Gigasporaceae</taxon>
        <taxon>Cetraspora</taxon>
    </lineage>
</organism>